<evidence type="ECO:0000313" key="4">
    <source>
        <dbReference type="EMBL" id="SEK59647.1"/>
    </source>
</evidence>
<reference evidence="4 5" key="1">
    <citation type="submission" date="2016-10" db="EMBL/GenBank/DDBJ databases">
        <authorList>
            <person name="de Groot N.N."/>
        </authorList>
    </citation>
    <scope>NUCLEOTIDE SEQUENCE [LARGE SCALE GENOMIC DNA]</scope>
    <source>
        <strain evidence="4 5">KH2T6</strain>
    </source>
</reference>
<evidence type="ECO:0000256" key="2">
    <source>
        <dbReference type="ARBA" id="ARBA00022801"/>
    </source>
</evidence>
<dbReference type="SUPFAM" id="SSF52972">
    <property type="entry name" value="ITPase-like"/>
    <property type="match status" value="1"/>
</dbReference>
<feature type="site" description="Important for substrate specificity" evidence="3">
    <location>
        <position position="20"/>
    </location>
</feature>
<name>A0A1H7ID36_RUMAL</name>
<dbReference type="Proteomes" id="UP000186015">
    <property type="component" value="Unassembled WGS sequence"/>
</dbReference>
<organism evidence="4 5">
    <name type="scientific">Ruminococcus albus</name>
    <dbReference type="NCBI Taxonomy" id="1264"/>
    <lineage>
        <taxon>Bacteria</taxon>
        <taxon>Bacillati</taxon>
        <taxon>Bacillota</taxon>
        <taxon>Clostridia</taxon>
        <taxon>Eubacteriales</taxon>
        <taxon>Oscillospiraceae</taxon>
        <taxon>Ruminococcus</taxon>
    </lineage>
</organism>
<gene>
    <name evidence="4" type="ORF">SAMN05216469_103311</name>
</gene>
<dbReference type="NCBIfam" id="TIGR00172">
    <property type="entry name" value="maf"/>
    <property type="match status" value="1"/>
</dbReference>
<proteinExistence type="inferred from homology"/>
<keyword evidence="3" id="KW-0963">Cytoplasm</keyword>
<comment type="catalytic activity">
    <reaction evidence="3">
        <text>dTTP + H2O = dTMP + diphosphate + H(+)</text>
        <dbReference type="Rhea" id="RHEA:28534"/>
        <dbReference type="ChEBI" id="CHEBI:15377"/>
        <dbReference type="ChEBI" id="CHEBI:15378"/>
        <dbReference type="ChEBI" id="CHEBI:33019"/>
        <dbReference type="ChEBI" id="CHEBI:37568"/>
        <dbReference type="ChEBI" id="CHEBI:63528"/>
        <dbReference type="EC" id="3.6.1.9"/>
    </reaction>
</comment>
<feature type="site" description="Important for substrate specificity" evidence="3">
    <location>
        <position position="78"/>
    </location>
</feature>
<comment type="similarity">
    <text evidence="3">Belongs to the Maf family. YhdE subfamily.</text>
</comment>
<dbReference type="RefSeq" id="WP_139199723.1">
    <property type="nucleotide sequence ID" value="NZ_FOAT01000003.1"/>
</dbReference>
<evidence type="ECO:0000256" key="3">
    <source>
        <dbReference type="HAMAP-Rule" id="MF_00528"/>
    </source>
</evidence>
<protein>
    <recommendedName>
        <fullName evidence="3">dTTP/UTP pyrophosphatase</fullName>
        <shortName evidence="3">dTTPase/UTPase</shortName>
        <ecNumber evidence="3">3.6.1.9</ecNumber>
    </recommendedName>
    <alternativeName>
        <fullName evidence="3">Nucleoside triphosphate pyrophosphatase</fullName>
    </alternativeName>
    <alternativeName>
        <fullName evidence="3">Nucleotide pyrophosphatase</fullName>
        <shortName evidence="3">Nucleotide PPase</shortName>
    </alternativeName>
</protein>
<feature type="active site" description="Proton acceptor" evidence="3">
    <location>
        <position position="77"/>
    </location>
</feature>
<dbReference type="PANTHER" id="PTHR43213:SF5">
    <property type="entry name" value="BIFUNCTIONAL DTTP_UTP PYROPHOSPHATASE_METHYLTRANSFERASE PROTEIN-RELATED"/>
    <property type="match status" value="1"/>
</dbReference>
<comment type="function">
    <text evidence="3">Nucleoside triphosphate pyrophosphatase that hydrolyzes dTTP and UTP. May have a dual role in cell division arrest and in preventing the incorporation of modified nucleotides into cellular nucleic acids.</text>
</comment>
<feature type="site" description="Important for substrate specificity" evidence="3">
    <location>
        <position position="161"/>
    </location>
</feature>
<evidence type="ECO:0000313" key="5">
    <source>
        <dbReference type="Proteomes" id="UP000186015"/>
    </source>
</evidence>
<dbReference type="Gene3D" id="3.90.950.10">
    <property type="match status" value="1"/>
</dbReference>
<evidence type="ECO:0000256" key="1">
    <source>
        <dbReference type="ARBA" id="ARBA00001968"/>
    </source>
</evidence>
<dbReference type="CDD" id="cd00555">
    <property type="entry name" value="Maf"/>
    <property type="match status" value="1"/>
</dbReference>
<dbReference type="GO" id="GO:0036218">
    <property type="term" value="F:dTTP diphosphatase activity"/>
    <property type="evidence" value="ECO:0007669"/>
    <property type="project" value="RHEA"/>
</dbReference>
<dbReference type="GO" id="GO:0036221">
    <property type="term" value="F:UTP diphosphatase activity"/>
    <property type="evidence" value="ECO:0007669"/>
    <property type="project" value="RHEA"/>
</dbReference>
<comment type="caution">
    <text evidence="3">Lacks conserved residue(s) required for the propagation of feature annotation.</text>
</comment>
<comment type="cofactor">
    <cofactor evidence="1 3">
        <name>a divalent metal cation</name>
        <dbReference type="ChEBI" id="CHEBI:60240"/>
    </cofactor>
</comment>
<dbReference type="OrthoDB" id="9807767at2"/>
<keyword evidence="3" id="KW-0546">Nucleotide metabolism</keyword>
<keyword evidence="2 3" id="KW-0378">Hydrolase</keyword>
<dbReference type="Pfam" id="PF02545">
    <property type="entry name" value="Maf"/>
    <property type="match status" value="1"/>
</dbReference>
<dbReference type="InterPro" id="IPR003697">
    <property type="entry name" value="Maf-like"/>
</dbReference>
<dbReference type="EMBL" id="FOAT01000003">
    <property type="protein sequence ID" value="SEK59647.1"/>
    <property type="molecule type" value="Genomic_DNA"/>
</dbReference>
<sequence length="195" mass="21297">MTIKNLLMEYDVILASASPRRKELMQLICPSFRVIPADCGEAVPEALSAGDVPGFLSFQKCKCIADVYQKAVVIGCDTVVTTADGEILGKPKDKEDAARMLRLLSGRMHTVDTGVSISYKGHTDTFTETTKVWFKDLTDEEIEDYINTGEPMDKAGAYGIQGEGTLLVDKIEGDFFNVVGLPVSKLAGKLHEMLD</sequence>
<comment type="catalytic activity">
    <reaction evidence="3">
        <text>UTP + H2O = UMP + diphosphate + H(+)</text>
        <dbReference type="Rhea" id="RHEA:29395"/>
        <dbReference type="ChEBI" id="CHEBI:15377"/>
        <dbReference type="ChEBI" id="CHEBI:15378"/>
        <dbReference type="ChEBI" id="CHEBI:33019"/>
        <dbReference type="ChEBI" id="CHEBI:46398"/>
        <dbReference type="ChEBI" id="CHEBI:57865"/>
        <dbReference type="EC" id="3.6.1.9"/>
    </reaction>
</comment>
<dbReference type="EC" id="3.6.1.9" evidence="3"/>
<dbReference type="HAMAP" id="MF_00528">
    <property type="entry name" value="Maf"/>
    <property type="match status" value="1"/>
</dbReference>
<dbReference type="InterPro" id="IPR029001">
    <property type="entry name" value="ITPase-like_fam"/>
</dbReference>
<dbReference type="PANTHER" id="PTHR43213">
    <property type="entry name" value="BIFUNCTIONAL DTTP/UTP PYROPHOSPHATASE/METHYLTRANSFERASE PROTEIN-RELATED"/>
    <property type="match status" value="1"/>
</dbReference>
<dbReference type="AlphaFoldDB" id="A0A1H7ID36"/>
<dbReference type="GO" id="GO:0005737">
    <property type="term" value="C:cytoplasm"/>
    <property type="evidence" value="ECO:0007669"/>
    <property type="project" value="UniProtKB-SubCell"/>
</dbReference>
<dbReference type="PIRSF" id="PIRSF006305">
    <property type="entry name" value="Maf"/>
    <property type="match status" value="1"/>
</dbReference>
<comment type="subcellular location">
    <subcellularLocation>
        <location evidence="3">Cytoplasm</location>
    </subcellularLocation>
</comment>
<accession>A0A1H7ID36</accession>
<dbReference type="GO" id="GO:0009117">
    <property type="term" value="P:nucleotide metabolic process"/>
    <property type="evidence" value="ECO:0007669"/>
    <property type="project" value="UniProtKB-KW"/>
</dbReference>